<name>A0AAV6HD23_9TELE</name>
<proteinExistence type="predicted"/>
<evidence type="ECO:0000313" key="1">
    <source>
        <dbReference type="EMBL" id="KAG5283842.1"/>
    </source>
</evidence>
<organism evidence="1 2">
    <name type="scientific">Alosa alosa</name>
    <name type="common">allis shad</name>
    <dbReference type="NCBI Taxonomy" id="278164"/>
    <lineage>
        <taxon>Eukaryota</taxon>
        <taxon>Metazoa</taxon>
        <taxon>Chordata</taxon>
        <taxon>Craniata</taxon>
        <taxon>Vertebrata</taxon>
        <taxon>Euteleostomi</taxon>
        <taxon>Actinopterygii</taxon>
        <taxon>Neopterygii</taxon>
        <taxon>Teleostei</taxon>
        <taxon>Clupei</taxon>
        <taxon>Clupeiformes</taxon>
        <taxon>Clupeoidei</taxon>
        <taxon>Clupeidae</taxon>
        <taxon>Alosa</taxon>
    </lineage>
</organism>
<comment type="caution">
    <text evidence="1">The sequence shown here is derived from an EMBL/GenBank/DDBJ whole genome shotgun (WGS) entry which is preliminary data.</text>
</comment>
<gene>
    <name evidence="1" type="ORF">AALO_G00046750</name>
</gene>
<keyword evidence="2" id="KW-1185">Reference proteome</keyword>
<evidence type="ECO:0000313" key="2">
    <source>
        <dbReference type="Proteomes" id="UP000823561"/>
    </source>
</evidence>
<reference evidence="1" key="1">
    <citation type="submission" date="2020-10" db="EMBL/GenBank/DDBJ databases">
        <title>Chromosome-scale genome assembly of the Allis shad, Alosa alosa.</title>
        <authorList>
            <person name="Margot Z."/>
            <person name="Christophe K."/>
            <person name="Cabau C."/>
            <person name="Louis A."/>
            <person name="Berthelot C."/>
            <person name="Parey E."/>
            <person name="Roest Crollius H."/>
            <person name="Montfort J."/>
            <person name="Robinson-Rechavi M."/>
            <person name="Bucao C."/>
            <person name="Bouchez O."/>
            <person name="Gislard M."/>
            <person name="Lluch J."/>
            <person name="Milhes M."/>
            <person name="Lampietro C."/>
            <person name="Lopez Roques C."/>
            <person name="Donnadieu C."/>
            <person name="Braasch I."/>
            <person name="Desvignes T."/>
            <person name="Postlethwait J."/>
            <person name="Bobe J."/>
            <person name="Guiguen Y."/>
        </authorList>
    </citation>
    <scope>NUCLEOTIDE SEQUENCE</scope>
    <source>
        <strain evidence="1">M-15738</strain>
        <tissue evidence="1">Blood</tissue>
    </source>
</reference>
<accession>A0AAV6HD23</accession>
<sequence>MSNVTKPKRPRYESELRRDKVRNKTRICIGDAFERWRRLKTEKNLKTDVNVANFLLDREDLPPIEERLEEDERTMDASEVLEESLQNMSIQDAETQLMNEQEINDLMNSVIDWGDSNDEEIEADDSEDEDYVPRICIRLGGALQAPPCLDNLPAMTEDDLIGKRASITYEDCLKQLATFLVLPVQRCPYTCDASQVECQCRLHLKFHAAGVLQASWNGPALLATLYGDGAHSPL</sequence>
<dbReference type="EMBL" id="JADWDJ010000003">
    <property type="protein sequence ID" value="KAG5283842.1"/>
    <property type="molecule type" value="Genomic_DNA"/>
</dbReference>
<dbReference type="Proteomes" id="UP000823561">
    <property type="component" value="Chromosome 3"/>
</dbReference>
<protein>
    <submittedName>
        <fullName evidence="1">Uncharacterized protein</fullName>
    </submittedName>
</protein>
<dbReference type="AlphaFoldDB" id="A0AAV6HD23"/>